<gene>
    <name evidence="6" type="ORF">ACFFJ6_02145</name>
</gene>
<feature type="transmembrane region" description="Helical" evidence="5">
    <location>
        <begin position="418"/>
        <end position="436"/>
    </location>
</feature>
<proteinExistence type="predicted"/>
<keyword evidence="7" id="KW-1185">Reference proteome</keyword>
<dbReference type="EMBL" id="JBHLWM010000001">
    <property type="protein sequence ID" value="MFC0239244.1"/>
    <property type="molecule type" value="Genomic_DNA"/>
</dbReference>
<evidence type="ECO:0000313" key="7">
    <source>
        <dbReference type="Proteomes" id="UP001589775"/>
    </source>
</evidence>
<dbReference type="Pfam" id="PF01943">
    <property type="entry name" value="Polysacc_synt"/>
    <property type="match status" value="1"/>
</dbReference>
<accession>A0ABV6EM07</accession>
<dbReference type="Proteomes" id="UP001589775">
    <property type="component" value="Unassembled WGS sequence"/>
</dbReference>
<dbReference type="RefSeq" id="WP_378383866.1">
    <property type="nucleotide sequence ID" value="NZ_JBHLWM010000001.1"/>
</dbReference>
<evidence type="ECO:0000256" key="1">
    <source>
        <dbReference type="ARBA" id="ARBA00004141"/>
    </source>
</evidence>
<dbReference type="PANTHER" id="PTHR43424:SF1">
    <property type="entry name" value="LOCUS PUTATIVE PROTEIN 1-RELATED"/>
    <property type="match status" value="1"/>
</dbReference>
<reference evidence="6 7" key="1">
    <citation type="submission" date="2024-09" db="EMBL/GenBank/DDBJ databases">
        <authorList>
            <person name="Sun Q."/>
            <person name="Mori K."/>
        </authorList>
    </citation>
    <scope>NUCLEOTIDE SEQUENCE [LARGE SCALE GENOMIC DNA]</scope>
    <source>
        <strain evidence="6 7">KCTC 23279</strain>
    </source>
</reference>
<evidence type="ECO:0000256" key="5">
    <source>
        <dbReference type="SAM" id="Phobius"/>
    </source>
</evidence>
<comment type="subcellular location">
    <subcellularLocation>
        <location evidence="1">Membrane</location>
        <topology evidence="1">Multi-pass membrane protein</topology>
    </subcellularLocation>
</comment>
<feature type="transmembrane region" description="Helical" evidence="5">
    <location>
        <begin position="72"/>
        <end position="93"/>
    </location>
</feature>
<evidence type="ECO:0000256" key="4">
    <source>
        <dbReference type="ARBA" id="ARBA00023136"/>
    </source>
</evidence>
<comment type="caution">
    <text evidence="6">The sequence shown here is derived from an EMBL/GenBank/DDBJ whole genome shotgun (WGS) entry which is preliminary data.</text>
</comment>
<feature type="transmembrane region" description="Helical" evidence="5">
    <location>
        <begin position="177"/>
        <end position="196"/>
    </location>
</feature>
<feature type="transmembrane region" description="Helical" evidence="5">
    <location>
        <begin position="39"/>
        <end position="60"/>
    </location>
</feature>
<keyword evidence="4 5" id="KW-0472">Membrane</keyword>
<protein>
    <submittedName>
        <fullName evidence="6">Lipopolysaccharide biosynthesis protein</fullName>
    </submittedName>
</protein>
<feature type="transmembrane region" description="Helical" evidence="5">
    <location>
        <begin position="283"/>
        <end position="304"/>
    </location>
</feature>
<sequence length="467" mass="50140">MAVVSSLLKFRSGQAQPVKFTIPIDRFVGLRSNVAVRTMTGAFALRVAITIANLALVTLAARMLSRHDFGTYSMLFSAAGLLSVIATFGQQIFITRSWSEFSAANDEATLKGAMTFTALASLIGVALIGLPFFVWFAAEHDIALALAATLYLVCYSLLLTSSHFARGAIGVWVGDGLTYLPVALCPMLYIVVSYALGAPIEMYRIFLSMAAMASITMLIQMALLRRRVRAQFPGIGRSSSRFDLRTWMARSTKLWISGALEAANQYADVVIIGYLMSPTVAGAYFVTTRIANAFAMATGAVYIFSTRHFPNLYYNRQYRQLDSLLDSVALITLAIVIGGLMVVLGGGHWILMAFNADYVPYYGALALLTIGTAAVAAAGPSGSILMLTGHEGSYLAIVGGTVLMRAVGFFILIPMFGITGAVAATTVSFVTLALLLRGAAKSMTGIDGSVLRLMTRLRRGRTPLRAE</sequence>
<feature type="transmembrane region" description="Helical" evidence="5">
    <location>
        <begin position="113"/>
        <end position="136"/>
    </location>
</feature>
<feature type="transmembrane region" description="Helical" evidence="5">
    <location>
        <begin position="324"/>
        <end position="350"/>
    </location>
</feature>
<feature type="transmembrane region" description="Helical" evidence="5">
    <location>
        <begin position="203"/>
        <end position="223"/>
    </location>
</feature>
<dbReference type="InterPro" id="IPR052556">
    <property type="entry name" value="PolySynth_Transporter"/>
</dbReference>
<evidence type="ECO:0000256" key="2">
    <source>
        <dbReference type="ARBA" id="ARBA00022692"/>
    </source>
</evidence>
<dbReference type="PANTHER" id="PTHR43424">
    <property type="entry name" value="LOCUS PUTATIVE PROTEIN 1-RELATED"/>
    <property type="match status" value="1"/>
</dbReference>
<name>A0ABV6EM07_9BRAD</name>
<dbReference type="InterPro" id="IPR002797">
    <property type="entry name" value="Polysacc_synth"/>
</dbReference>
<keyword evidence="3 5" id="KW-1133">Transmembrane helix</keyword>
<organism evidence="6 7">
    <name type="scientific">Rhodopseudomonas telluris</name>
    <dbReference type="NCBI Taxonomy" id="644215"/>
    <lineage>
        <taxon>Bacteria</taxon>
        <taxon>Pseudomonadati</taxon>
        <taxon>Pseudomonadota</taxon>
        <taxon>Alphaproteobacteria</taxon>
        <taxon>Hyphomicrobiales</taxon>
        <taxon>Nitrobacteraceae</taxon>
        <taxon>Rhodopseudomonas</taxon>
    </lineage>
</organism>
<feature type="transmembrane region" description="Helical" evidence="5">
    <location>
        <begin position="362"/>
        <end position="387"/>
    </location>
</feature>
<feature type="transmembrane region" description="Helical" evidence="5">
    <location>
        <begin position="394"/>
        <end position="412"/>
    </location>
</feature>
<feature type="transmembrane region" description="Helical" evidence="5">
    <location>
        <begin position="143"/>
        <end position="165"/>
    </location>
</feature>
<evidence type="ECO:0000256" key="3">
    <source>
        <dbReference type="ARBA" id="ARBA00022989"/>
    </source>
</evidence>
<keyword evidence="2 5" id="KW-0812">Transmembrane</keyword>
<evidence type="ECO:0000313" key="6">
    <source>
        <dbReference type="EMBL" id="MFC0239244.1"/>
    </source>
</evidence>